<dbReference type="GO" id="GO:0005634">
    <property type="term" value="C:nucleus"/>
    <property type="evidence" value="ECO:0007669"/>
    <property type="project" value="UniProtKB-SubCell"/>
</dbReference>
<dbReference type="InterPro" id="IPR003340">
    <property type="entry name" value="B3_DNA-bd"/>
</dbReference>
<dbReference type="Proteomes" id="UP000323506">
    <property type="component" value="Chromosome D12"/>
</dbReference>
<dbReference type="SUPFAM" id="SSF101936">
    <property type="entry name" value="DNA-binding pseudobarrel domain"/>
    <property type="match status" value="1"/>
</dbReference>
<evidence type="ECO:0000256" key="1">
    <source>
        <dbReference type="ARBA" id="ARBA00004123"/>
    </source>
</evidence>
<evidence type="ECO:0000256" key="3">
    <source>
        <dbReference type="ARBA" id="ARBA00023125"/>
    </source>
</evidence>
<keyword evidence="4" id="KW-0804">Transcription</keyword>
<dbReference type="PANTHER" id="PTHR31541">
    <property type="entry name" value="B3 DOMAIN PLANT PROTEIN-RELATED"/>
    <property type="match status" value="1"/>
</dbReference>
<evidence type="ECO:0000256" key="2">
    <source>
        <dbReference type="ARBA" id="ARBA00023015"/>
    </source>
</evidence>
<feature type="region of interest" description="Disordered" evidence="6">
    <location>
        <begin position="1"/>
        <end position="47"/>
    </location>
</feature>
<evidence type="ECO:0000313" key="8">
    <source>
        <dbReference type="EMBL" id="TYG39853.1"/>
    </source>
</evidence>
<keyword evidence="3" id="KW-0238">DNA-binding</keyword>
<dbReference type="CDD" id="cd10017">
    <property type="entry name" value="B3_DNA"/>
    <property type="match status" value="1"/>
</dbReference>
<organism evidence="8 9">
    <name type="scientific">Gossypium darwinii</name>
    <name type="common">Darwin's cotton</name>
    <name type="synonym">Gossypium barbadense var. darwinii</name>
    <dbReference type="NCBI Taxonomy" id="34276"/>
    <lineage>
        <taxon>Eukaryota</taxon>
        <taxon>Viridiplantae</taxon>
        <taxon>Streptophyta</taxon>
        <taxon>Embryophyta</taxon>
        <taxon>Tracheophyta</taxon>
        <taxon>Spermatophyta</taxon>
        <taxon>Magnoliopsida</taxon>
        <taxon>eudicotyledons</taxon>
        <taxon>Gunneridae</taxon>
        <taxon>Pentapetalae</taxon>
        <taxon>rosids</taxon>
        <taxon>malvids</taxon>
        <taxon>Malvales</taxon>
        <taxon>Malvaceae</taxon>
        <taxon>Malvoideae</taxon>
        <taxon>Gossypium</taxon>
    </lineage>
</organism>
<feature type="compositionally biased region" description="Polar residues" evidence="6">
    <location>
        <begin position="1"/>
        <end position="14"/>
    </location>
</feature>
<reference evidence="8 9" key="1">
    <citation type="submission" date="2019-06" db="EMBL/GenBank/DDBJ databases">
        <title>WGS assembly of Gossypium darwinii.</title>
        <authorList>
            <person name="Chen Z.J."/>
            <person name="Sreedasyam A."/>
            <person name="Ando A."/>
            <person name="Song Q."/>
            <person name="De L."/>
            <person name="Hulse-Kemp A."/>
            <person name="Ding M."/>
            <person name="Ye W."/>
            <person name="Kirkbride R."/>
            <person name="Jenkins J."/>
            <person name="Plott C."/>
            <person name="Lovell J."/>
            <person name="Lin Y.-M."/>
            <person name="Vaughn R."/>
            <person name="Liu B."/>
            <person name="Li W."/>
            <person name="Simpson S."/>
            <person name="Scheffler B."/>
            <person name="Saski C."/>
            <person name="Grover C."/>
            <person name="Hu G."/>
            <person name="Conover J."/>
            <person name="Carlson J."/>
            <person name="Shu S."/>
            <person name="Boston L."/>
            <person name="Williams M."/>
            <person name="Peterson D."/>
            <person name="Mcgee K."/>
            <person name="Jones D."/>
            <person name="Wendel J."/>
            <person name="Stelly D."/>
            <person name="Grimwood J."/>
            <person name="Schmutz J."/>
        </authorList>
    </citation>
    <scope>NUCLEOTIDE SEQUENCE [LARGE SCALE GENOMIC DNA]</scope>
    <source>
        <strain evidence="8">1808015.09</strain>
    </source>
</reference>
<dbReference type="AlphaFoldDB" id="A0A5D2A5P5"/>
<dbReference type="PANTHER" id="PTHR31541:SF60">
    <property type="entry name" value="TF-B3 DOMAIN-CONTAINING PROTEIN"/>
    <property type="match status" value="1"/>
</dbReference>
<dbReference type="Gene3D" id="2.40.330.10">
    <property type="entry name" value="DNA-binding pseudobarrel domain"/>
    <property type="match status" value="1"/>
</dbReference>
<feature type="domain" description="TF-B3" evidence="7">
    <location>
        <begin position="207"/>
        <end position="319"/>
    </location>
</feature>
<protein>
    <recommendedName>
        <fullName evidence="7">TF-B3 domain-containing protein</fullName>
    </recommendedName>
</protein>
<feature type="compositionally biased region" description="Basic residues" evidence="6">
    <location>
        <begin position="162"/>
        <end position="178"/>
    </location>
</feature>
<gene>
    <name evidence="8" type="ORF">ES288_D12G049200v1</name>
</gene>
<keyword evidence="5" id="KW-0539">Nucleus</keyword>
<evidence type="ECO:0000256" key="5">
    <source>
        <dbReference type="ARBA" id="ARBA00023242"/>
    </source>
</evidence>
<evidence type="ECO:0000256" key="4">
    <source>
        <dbReference type="ARBA" id="ARBA00023163"/>
    </source>
</evidence>
<accession>A0A5D2A5P5</accession>
<proteinExistence type="predicted"/>
<evidence type="ECO:0000313" key="9">
    <source>
        <dbReference type="Proteomes" id="UP000323506"/>
    </source>
</evidence>
<evidence type="ECO:0000259" key="7">
    <source>
        <dbReference type="PROSITE" id="PS50863"/>
    </source>
</evidence>
<comment type="subcellular location">
    <subcellularLocation>
        <location evidence="1">Nucleus</location>
    </subcellularLocation>
</comment>
<evidence type="ECO:0000256" key="6">
    <source>
        <dbReference type="SAM" id="MobiDB-lite"/>
    </source>
</evidence>
<dbReference type="InterPro" id="IPR015300">
    <property type="entry name" value="DNA-bd_pseudobarrel_sf"/>
</dbReference>
<name>A0A5D2A5P5_GOSDA</name>
<dbReference type="PROSITE" id="PS50863">
    <property type="entry name" value="B3"/>
    <property type="match status" value="1"/>
</dbReference>
<dbReference type="Pfam" id="PF03754">
    <property type="entry name" value="At2g31720-like"/>
    <property type="match status" value="1"/>
</dbReference>
<dbReference type="InterPro" id="IPR005508">
    <property type="entry name" value="At2g31720-like"/>
</dbReference>
<keyword evidence="2" id="KW-0805">Transcription regulation</keyword>
<dbReference type="EMBL" id="CM017712">
    <property type="protein sequence ID" value="TYG39853.1"/>
    <property type="molecule type" value="Genomic_DNA"/>
</dbReference>
<feature type="region of interest" description="Disordered" evidence="6">
    <location>
        <begin position="143"/>
        <end position="178"/>
    </location>
</feature>
<keyword evidence="9" id="KW-1185">Reference proteome</keyword>
<dbReference type="GO" id="GO:0003677">
    <property type="term" value="F:DNA binding"/>
    <property type="evidence" value="ECO:0007669"/>
    <property type="project" value="UniProtKB-KW"/>
</dbReference>
<sequence>MIDKNGTSINNDNTPMHDKRDLINDQPNIKCTKRNNDNTPRRSRHSSSSLLFSLHCTYSRKEETMGLKENDEDRSPFQCLLDAAALVERLDEETMRLKLKQGLSKIDDNNSSGVDNQPTNSTTVRIFGTDIIIAAIDEDVITNQPPAGSSKKRKEMVESSRAKKPMPKQQRKKHKHKATFGAEPCLPQRLKEMIKCMDGSEEKLIIQKALYKTDLSKHHGRLSIPMNQVEVEFLTDEELKQSSKEGIEALVIEPCLKTRDMSLRIWDMPKPTGRFSSLYVLVTGWKSVVEGNDLKVGDVIQVWSFRVNSKLCFALVIVP</sequence>